<dbReference type="Proteomes" id="UP001432062">
    <property type="component" value="Chromosome"/>
</dbReference>
<dbReference type="InterPro" id="IPR029058">
    <property type="entry name" value="AB_hydrolase_fold"/>
</dbReference>
<proteinExistence type="inferred from homology"/>
<feature type="domain" description="Xaa-Pro dipeptidyl-peptidase-like" evidence="3">
    <location>
        <begin position="26"/>
        <end position="161"/>
    </location>
</feature>
<dbReference type="Pfam" id="PF02129">
    <property type="entry name" value="Peptidase_S15"/>
    <property type="match status" value="1"/>
</dbReference>
<dbReference type="GO" id="GO:0016787">
    <property type="term" value="F:hydrolase activity"/>
    <property type="evidence" value="ECO:0007669"/>
    <property type="project" value="UniProtKB-KW"/>
</dbReference>
<dbReference type="SUPFAM" id="SSF53474">
    <property type="entry name" value="alpha/beta-Hydrolases"/>
    <property type="match status" value="1"/>
</dbReference>
<reference evidence="4" key="1">
    <citation type="submission" date="2022-10" db="EMBL/GenBank/DDBJ databases">
        <title>The complete genomes of actinobacterial strains from the NBC collection.</title>
        <authorList>
            <person name="Joergensen T.S."/>
            <person name="Alvarez Arevalo M."/>
            <person name="Sterndorff E.B."/>
            <person name="Faurdal D."/>
            <person name="Vuksanovic O."/>
            <person name="Mourched A.-S."/>
            <person name="Charusanti P."/>
            <person name="Shaw S."/>
            <person name="Blin K."/>
            <person name="Weber T."/>
        </authorList>
    </citation>
    <scope>NUCLEOTIDE SEQUENCE</scope>
    <source>
        <strain evidence="4">NBC_01482</strain>
    </source>
</reference>
<dbReference type="RefSeq" id="WP_327097641.1">
    <property type="nucleotide sequence ID" value="NZ_CP109149.1"/>
</dbReference>
<gene>
    <name evidence="4" type="ORF">OG563_34405</name>
</gene>
<protein>
    <submittedName>
        <fullName evidence="4">Alpha/beta fold hydrolase</fullName>
    </submittedName>
</protein>
<keyword evidence="5" id="KW-1185">Reference proteome</keyword>
<accession>A0ABZ1YLX5</accession>
<dbReference type="PANTHER" id="PTHR22946:SF9">
    <property type="entry name" value="POLYKETIDE TRANSFERASE AF380"/>
    <property type="match status" value="1"/>
</dbReference>
<evidence type="ECO:0000256" key="1">
    <source>
        <dbReference type="ARBA" id="ARBA00008645"/>
    </source>
</evidence>
<evidence type="ECO:0000256" key="2">
    <source>
        <dbReference type="ARBA" id="ARBA00022801"/>
    </source>
</evidence>
<comment type="similarity">
    <text evidence="1">Belongs to the AB hydrolase superfamily.</text>
</comment>
<dbReference type="InterPro" id="IPR000383">
    <property type="entry name" value="Xaa-Pro-like_dom"/>
</dbReference>
<evidence type="ECO:0000313" key="5">
    <source>
        <dbReference type="Proteomes" id="UP001432062"/>
    </source>
</evidence>
<dbReference type="EMBL" id="CP109441">
    <property type="protein sequence ID" value="WUV44232.1"/>
    <property type="molecule type" value="Genomic_DNA"/>
</dbReference>
<sequence length="312" mass="33277">MARKAIHKFRRRTVDFPSGDTFCSAWLYLPDVAVDKPVPVVVMGHGLGATREMGLAPYAERFAAAGLAVLVFTYRNLGDSGGAPRQVLSMPQQLADWDAALEYAVGLPEIDRARVAVWGSSLGGGHAISVAARHPELRAAVAQCPFTDGLASAGGLGLRETLVLLRVVARDLLAAARGEDPISVPVAAAPGQMALMNAPDALPGMQALLPPGYQWINHAAARSVASLIRYRPGRSAKRIAAPILICISATDSVAPPKQTERYARQAPRGDVRLYDAGHFGFYLGEAFEQLVADQTEFLVRHLQPASVIGTVR</sequence>
<dbReference type="Gene3D" id="3.40.50.1820">
    <property type="entry name" value="alpha/beta hydrolase"/>
    <property type="match status" value="1"/>
</dbReference>
<organism evidence="4 5">
    <name type="scientific">Nocardia vinacea</name>
    <dbReference type="NCBI Taxonomy" id="96468"/>
    <lineage>
        <taxon>Bacteria</taxon>
        <taxon>Bacillati</taxon>
        <taxon>Actinomycetota</taxon>
        <taxon>Actinomycetes</taxon>
        <taxon>Mycobacteriales</taxon>
        <taxon>Nocardiaceae</taxon>
        <taxon>Nocardia</taxon>
    </lineage>
</organism>
<name>A0ABZ1YLX5_9NOCA</name>
<evidence type="ECO:0000259" key="3">
    <source>
        <dbReference type="Pfam" id="PF02129"/>
    </source>
</evidence>
<evidence type="ECO:0000313" key="4">
    <source>
        <dbReference type="EMBL" id="WUV44232.1"/>
    </source>
</evidence>
<dbReference type="PANTHER" id="PTHR22946">
    <property type="entry name" value="DIENELACTONE HYDROLASE DOMAIN-CONTAINING PROTEIN-RELATED"/>
    <property type="match status" value="1"/>
</dbReference>
<keyword evidence="2 4" id="KW-0378">Hydrolase</keyword>
<dbReference type="InterPro" id="IPR050261">
    <property type="entry name" value="FrsA_esterase"/>
</dbReference>